<keyword evidence="4" id="KW-0833">Ubl conjugation pathway</keyword>
<keyword evidence="3" id="KW-0645">Protease</keyword>
<dbReference type="VEuPathDB" id="FungiDB:MYCFIDRAFT_89996"/>
<accession>M3AVZ0</accession>
<keyword evidence="2" id="KW-0597">Phosphoprotein</keyword>
<dbReference type="STRING" id="383855.M3AVZ0"/>
<sequence>MTWPEKGKNRVSLVAKDLQKLDDNEMLNDNIINFGLRGQGINYAGVERWTKNVDLFTKPFIVVPINLNLHWFVAIICNLPNLQRKFADSDPVDPVAPSSQPATQEEDEWKGIQPPDQEMTELALSDADVDSKSLSNDEKGVDSGIFEFGDDGKVVGADDENEQQGTGANHGRGRKKKKAPPGPRKVDPTTPIILTFDSFGVSRSKEIKVLKEYLVLEARTKRNMELNLAQIPQMAAKGIPGQKNFSDCGIYLLGYIEKFAQNPDEFVRRLLQFEMREEDFDFDPSQKRVDIRNTLLELSHQNEANVYKAKKAKQDAKKRASGASAQKTCGTEGPSPARQKTPTPAQTPGNEAARSRQQTPAPAVEKARVKASRRDAKEAATNAYPTSQTFSAEDEELPISPPRVAGGRPEKPSNATDTNTFAEDQAYGDDSEEMLDNGDTIHVSDKRQSSLAHQPTSQADRESASPVGVVQASAEASVVIDESLQDGEPEDNALSPEDMSSARQEQADDGPDVIDIGDEDDDRPVYSPEIPDSQPTQGTQATQGVPLPVRTSKGKEYYALD</sequence>
<name>M3AVZ0_PSEFD</name>
<feature type="region of interest" description="Disordered" evidence="6">
    <location>
        <begin position="152"/>
        <end position="189"/>
    </location>
</feature>
<feature type="compositionally biased region" description="Acidic residues" evidence="6">
    <location>
        <begin position="426"/>
        <end position="436"/>
    </location>
</feature>
<dbReference type="InterPro" id="IPR051947">
    <property type="entry name" value="Sentrin-specific_protease"/>
</dbReference>
<dbReference type="GO" id="GO:0005634">
    <property type="term" value="C:nucleus"/>
    <property type="evidence" value="ECO:0007669"/>
    <property type="project" value="TreeGrafter"/>
</dbReference>
<dbReference type="HOGENOM" id="CLU_485813_0_0_1"/>
<dbReference type="RefSeq" id="XP_007927245.1">
    <property type="nucleotide sequence ID" value="XM_007929054.1"/>
</dbReference>
<dbReference type="Pfam" id="PF02902">
    <property type="entry name" value="Peptidase_C48"/>
    <property type="match status" value="1"/>
</dbReference>
<dbReference type="InterPro" id="IPR038765">
    <property type="entry name" value="Papain-like_cys_pep_sf"/>
</dbReference>
<proteinExistence type="inferred from homology"/>
<dbReference type="GO" id="GO:0070139">
    <property type="term" value="F:SUMO-specific endopeptidase activity"/>
    <property type="evidence" value="ECO:0007669"/>
    <property type="project" value="TreeGrafter"/>
</dbReference>
<feature type="compositionally biased region" description="Basic and acidic residues" evidence="6">
    <location>
        <begin position="365"/>
        <end position="378"/>
    </location>
</feature>
<evidence type="ECO:0000256" key="1">
    <source>
        <dbReference type="ARBA" id="ARBA00005234"/>
    </source>
</evidence>
<dbReference type="PANTHER" id="PTHR46896:SF3">
    <property type="entry name" value="FI06413P-RELATED"/>
    <property type="match status" value="1"/>
</dbReference>
<keyword evidence="5" id="KW-0378">Hydrolase</keyword>
<feature type="region of interest" description="Disordered" evidence="6">
    <location>
        <begin position="308"/>
        <end position="561"/>
    </location>
</feature>
<evidence type="ECO:0000256" key="4">
    <source>
        <dbReference type="ARBA" id="ARBA00022786"/>
    </source>
</evidence>
<feature type="compositionally biased region" description="Polar residues" evidence="6">
    <location>
        <begin position="533"/>
        <end position="543"/>
    </location>
</feature>
<dbReference type="EMBL" id="KB446559">
    <property type="protein sequence ID" value="EME81637.1"/>
    <property type="molecule type" value="Genomic_DNA"/>
</dbReference>
<reference evidence="8 9" key="1">
    <citation type="journal article" date="2012" name="PLoS Pathog.">
        <title>Diverse lifestyles and strategies of plant pathogenesis encoded in the genomes of eighteen Dothideomycetes fungi.</title>
        <authorList>
            <person name="Ohm R.A."/>
            <person name="Feau N."/>
            <person name="Henrissat B."/>
            <person name="Schoch C.L."/>
            <person name="Horwitz B.A."/>
            <person name="Barry K.W."/>
            <person name="Condon B.J."/>
            <person name="Copeland A.C."/>
            <person name="Dhillon B."/>
            <person name="Glaser F."/>
            <person name="Hesse C.N."/>
            <person name="Kosti I."/>
            <person name="LaButti K."/>
            <person name="Lindquist E.A."/>
            <person name="Lucas S."/>
            <person name="Salamov A.A."/>
            <person name="Bradshaw R.E."/>
            <person name="Ciuffetti L."/>
            <person name="Hamelin R.C."/>
            <person name="Kema G.H.J."/>
            <person name="Lawrence C."/>
            <person name="Scott J.A."/>
            <person name="Spatafora J.W."/>
            <person name="Turgeon B.G."/>
            <person name="de Wit P.J.G.M."/>
            <person name="Zhong S."/>
            <person name="Goodwin S.B."/>
            <person name="Grigoriev I.V."/>
        </authorList>
    </citation>
    <scope>NUCLEOTIDE SEQUENCE [LARGE SCALE GENOMIC DNA]</scope>
    <source>
        <strain evidence="8 9">CIRAD86</strain>
    </source>
</reference>
<evidence type="ECO:0000256" key="2">
    <source>
        <dbReference type="ARBA" id="ARBA00022553"/>
    </source>
</evidence>
<keyword evidence="9" id="KW-1185">Reference proteome</keyword>
<feature type="compositionally biased region" description="Polar residues" evidence="6">
    <location>
        <begin position="338"/>
        <end position="360"/>
    </location>
</feature>
<dbReference type="Gene3D" id="3.40.395.10">
    <property type="entry name" value="Adenoviral Proteinase, Chain A"/>
    <property type="match status" value="1"/>
</dbReference>
<dbReference type="SUPFAM" id="SSF54001">
    <property type="entry name" value="Cysteine proteinases"/>
    <property type="match status" value="1"/>
</dbReference>
<feature type="compositionally biased region" description="Acidic residues" evidence="6">
    <location>
        <begin position="507"/>
        <end position="522"/>
    </location>
</feature>
<feature type="region of interest" description="Disordered" evidence="6">
    <location>
        <begin position="90"/>
        <end position="111"/>
    </location>
</feature>
<dbReference type="eggNOG" id="KOG0779">
    <property type="taxonomic scope" value="Eukaryota"/>
</dbReference>
<dbReference type="PANTHER" id="PTHR46896">
    <property type="entry name" value="SENTRIN-SPECIFIC PROTEASE"/>
    <property type="match status" value="1"/>
</dbReference>
<evidence type="ECO:0000256" key="3">
    <source>
        <dbReference type="ARBA" id="ARBA00022670"/>
    </source>
</evidence>
<dbReference type="GO" id="GO:0016926">
    <property type="term" value="P:protein desumoylation"/>
    <property type="evidence" value="ECO:0007669"/>
    <property type="project" value="TreeGrafter"/>
</dbReference>
<organism evidence="8 9">
    <name type="scientific">Pseudocercospora fijiensis (strain CIRAD86)</name>
    <name type="common">Black leaf streak disease fungus</name>
    <name type="synonym">Mycosphaerella fijiensis</name>
    <dbReference type="NCBI Taxonomy" id="383855"/>
    <lineage>
        <taxon>Eukaryota</taxon>
        <taxon>Fungi</taxon>
        <taxon>Dikarya</taxon>
        <taxon>Ascomycota</taxon>
        <taxon>Pezizomycotina</taxon>
        <taxon>Dothideomycetes</taxon>
        <taxon>Dothideomycetidae</taxon>
        <taxon>Mycosphaerellales</taxon>
        <taxon>Mycosphaerellaceae</taxon>
        <taxon>Pseudocercospora</taxon>
    </lineage>
</organism>
<dbReference type="OrthoDB" id="442460at2759"/>
<evidence type="ECO:0000313" key="9">
    <source>
        <dbReference type="Proteomes" id="UP000016932"/>
    </source>
</evidence>
<feature type="compositionally biased region" description="Polar residues" evidence="6">
    <location>
        <begin position="413"/>
        <end position="422"/>
    </location>
</feature>
<dbReference type="InterPro" id="IPR003653">
    <property type="entry name" value="Peptidase_C48_C"/>
</dbReference>
<dbReference type="KEGG" id="pfj:MYCFIDRAFT_89996"/>
<feature type="domain" description="Ubiquitin-like protease family profile" evidence="7">
    <location>
        <begin position="1"/>
        <end position="259"/>
    </location>
</feature>
<dbReference type="GO" id="GO:0005737">
    <property type="term" value="C:cytoplasm"/>
    <property type="evidence" value="ECO:0007669"/>
    <property type="project" value="TreeGrafter"/>
</dbReference>
<evidence type="ECO:0000259" key="7">
    <source>
        <dbReference type="PROSITE" id="PS50600"/>
    </source>
</evidence>
<dbReference type="GeneID" id="19342839"/>
<protein>
    <recommendedName>
        <fullName evidence="7">Ubiquitin-like protease family profile domain-containing protein</fullName>
    </recommendedName>
</protein>
<dbReference type="PROSITE" id="PS50600">
    <property type="entry name" value="ULP_PROTEASE"/>
    <property type="match status" value="1"/>
</dbReference>
<dbReference type="AlphaFoldDB" id="M3AVZ0"/>
<dbReference type="GO" id="GO:0006508">
    <property type="term" value="P:proteolysis"/>
    <property type="evidence" value="ECO:0007669"/>
    <property type="project" value="UniProtKB-KW"/>
</dbReference>
<feature type="compositionally biased region" description="Polar residues" evidence="6">
    <location>
        <begin position="449"/>
        <end position="458"/>
    </location>
</feature>
<dbReference type="Proteomes" id="UP000016932">
    <property type="component" value="Unassembled WGS sequence"/>
</dbReference>
<evidence type="ECO:0000256" key="6">
    <source>
        <dbReference type="SAM" id="MobiDB-lite"/>
    </source>
</evidence>
<evidence type="ECO:0000313" key="8">
    <source>
        <dbReference type="EMBL" id="EME81637.1"/>
    </source>
</evidence>
<evidence type="ECO:0000256" key="5">
    <source>
        <dbReference type="ARBA" id="ARBA00022801"/>
    </source>
</evidence>
<comment type="similarity">
    <text evidence="1">Belongs to the peptidase C48 family.</text>
</comment>
<gene>
    <name evidence="8" type="ORF">MYCFIDRAFT_89996</name>
</gene>